<comment type="caution">
    <text evidence="10">The sequence shown here is derived from an EMBL/GenBank/DDBJ whole genome shotgun (WGS) entry which is preliminary data.</text>
</comment>
<proteinExistence type="predicted"/>
<evidence type="ECO:0000256" key="4">
    <source>
        <dbReference type="ARBA" id="ARBA00022741"/>
    </source>
</evidence>
<organism evidence="10 11">
    <name type="scientific">Paracraurococcus lichenis</name>
    <dbReference type="NCBI Taxonomy" id="3064888"/>
    <lineage>
        <taxon>Bacteria</taxon>
        <taxon>Pseudomonadati</taxon>
        <taxon>Pseudomonadota</taxon>
        <taxon>Alphaproteobacteria</taxon>
        <taxon>Acetobacterales</taxon>
        <taxon>Roseomonadaceae</taxon>
        <taxon>Paracraurococcus</taxon>
    </lineage>
</organism>
<evidence type="ECO:0000256" key="8">
    <source>
        <dbReference type="ARBA" id="ARBA00048679"/>
    </source>
</evidence>
<keyword evidence="2" id="KW-0723">Serine/threonine-protein kinase</keyword>
<dbReference type="PROSITE" id="PS50011">
    <property type="entry name" value="PROTEIN_KINASE_DOM"/>
    <property type="match status" value="1"/>
</dbReference>
<keyword evidence="4" id="KW-0547">Nucleotide-binding</keyword>
<evidence type="ECO:0000313" key="10">
    <source>
        <dbReference type="EMBL" id="MDO9711279.1"/>
    </source>
</evidence>
<reference evidence="10 11" key="1">
    <citation type="submission" date="2023-08" db="EMBL/GenBank/DDBJ databases">
        <title>The draft genome sequence of Paracraurococcus sp. LOR1-02.</title>
        <authorList>
            <person name="Kingkaew E."/>
            <person name="Tanasupawat S."/>
        </authorList>
    </citation>
    <scope>NUCLEOTIDE SEQUENCE [LARGE SCALE GENOMIC DNA]</scope>
    <source>
        <strain evidence="10 11">LOR1-02</strain>
    </source>
</reference>
<dbReference type="EC" id="2.7.11.1" evidence="1"/>
<name>A0ABT9E534_9PROT</name>
<comment type="catalytic activity">
    <reaction evidence="8">
        <text>L-seryl-[protein] + ATP = O-phospho-L-seryl-[protein] + ADP + H(+)</text>
        <dbReference type="Rhea" id="RHEA:17989"/>
        <dbReference type="Rhea" id="RHEA-COMP:9863"/>
        <dbReference type="Rhea" id="RHEA-COMP:11604"/>
        <dbReference type="ChEBI" id="CHEBI:15378"/>
        <dbReference type="ChEBI" id="CHEBI:29999"/>
        <dbReference type="ChEBI" id="CHEBI:30616"/>
        <dbReference type="ChEBI" id="CHEBI:83421"/>
        <dbReference type="ChEBI" id="CHEBI:456216"/>
        <dbReference type="EC" id="2.7.11.1"/>
    </reaction>
</comment>
<evidence type="ECO:0000256" key="5">
    <source>
        <dbReference type="ARBA" id="ARBA00022777"/>
    </source>
</evidence>
<gene>
    <name evidence="10" type="ORF">Q7A36_23210</name>
</gene>
<evidence type="ECO:0000256" key="1">
    <source>
        <dbReference type="ARBA" id="ARBA00012513"/>
    </source>
</evidence>
<comment type="catalytic activity">
    <reaction evidence="7">
        <text>L-threonyl-[protein] + ATP = O-phospho-L-threonyl-[protein] + ADP + H(+)</text>
        <dbReference type="Rhea" id="RHEA:46608"/>
        <dbReference type="Rhea" id="RHEA-COMP:11060"/>
        <dbReference type="Rhea" id="RHEA-COMP:11605"/>
        <dbReference type="ChEBI" id="CHEBI:15378"/>
        <dbReference type="ChEBI" id="CHEBI:30013"/>
        <dbReference type="ChEBI" id="CHEBI:30616"/>
        <dbReference type="ChEBI" id="CHEBI:61977"/>
        <dbReference type="ChEBI" id="CHEBI:456216"/>
        <dbReference type="EC" id="2.7.11.1"/>
    </reaction>
</comment>
<evidence type="ECO:0000256" key="3">
    <source>
        <dbReference type="ARBA" id="ARBA00022679"/>
    </source>
</evidence>
<sequence>MNEKNLWKPKHPGVPREWEQLGEGGNAVVWSDGQAAIKRLKPGANAEAVGRFKREAEILASLAGGVDLRVVAVKQVREREDGLEIVMERLDGNLDQVIERFAGQPEKAARALIPVAETLASLAVRERAIYHREIKPTNLLYRKNEDTLYVADFGCAYLAEDVRLTPANRAMGALAYRPPEYSTGRIDTVTEKGDVFSLSKLYWSMINGIRGSFFPESMGYLKEYDLSLKFDRHPKMQHAMLIVSKAASVMADARPNLAQFADMLRAIIAYPPDESARAAVEMLQAQARIEVEHQQRQASTATFVRATHADLKSAISNLSTANPELLMWREWMHEITRTSQVTEELVRQVADQGSDAPALVVRFRRCMFHARYYPTDGKNPVNLTLFLHSEDDAAAASSLSVYNEPHGLRFEKNLRGEVLEAGQYTPGVQDIFLIEATKVVMKMNPRRD</sequence>
<dbReference type="PANTHER" id="PTHR44329">
    <property type="entry name" value="SERINE/THREONINE-PROTEIN KINASE TNNI3K-RELATED"/>
    <property type="match status" value="1"/>
</dbReference>
<keyword evidence="5 10" id="KW-0418">Kinase</keyword>
<dbReference type="SMART" id="SM00220">
    <property type="entry name" value="S_TKc"/>
    <property type="match status" value="1"/>
</dbReference>
<dbReference type="InterPro" id="IPR000719">
    <property type="entry name" value="Prot_kinase_dom"/>
</dbReference>
<keyword evidence="3" id="KW-0808">Transferase</keyword>
<dbReference type="InterPro" id="IPR051681">
    <property type="entry name" value="Ser/Thr_Kinases-Pseudokinases"/>
</dbReference>
<evidence type="ECO:0000256" key="6">
    <source>
        <dbReference type="ARBA" id="ARBA00022840"/>
    </source>
</evidence>
<dbReference type="PANTHER" id="PTHR44329:SF285">
    <property type="entry name" value="V-MOS MOLONEY MURINE SARCOMA VIRAL ONCO HOMOLOG"/>
    <property type="match status" value="1"/>
</dbReference>
<evidence type="ECO:0000256" key="7">
    <source>
        <dbReference type="ARBA" id="ARBA00047899"/>
    </source>
</evidence>
<keyword evidence="11" id="KW-1185">Reference proteome</keyword>
<evidence type="ECO:0000313" key="11">
    <source>
        <dbReference type="Proteomes" id="UP001243009"/>
    </source>
</evidence>
<dbReference type="Pfam" id="PF00069">
    <property type="entry name" value="Pkinase"/>
    <property type="match status" value="1"/>
</dbReference>
<evidence type="ECO:0000256" key="2">
    <source>
        <dbReference type="ARBA" id="ARBA00022527"/>
    </source>
</evidence>
<protein>
    <recommendedName>
        <fullName evidence="1">non-specific serine/threonine protein kinase</fullName>
        <ecNumber evidence="1">2.7.11.1</ecNumber>
    </recommendedName>
</protein>
<dbReference type="GO" id="GO:0016301">
    <property type="term" value="F:kinase activity"/>
    <property type="evidence" value="ECO:0007669"/>
    <property type="project" value="UniProtKB-KW"/>
</dbReference>
<dbReference type="RefSeq" id="WP_305106135.1">
    <property type="nucleotide sequence ID" value="NZ_JAUTWS010000026.1"/>
</dbReference>
<dbReference type="InterPro" id="IPR011009">
    <property type="entry name" value="Kinase-like_dom_sf"/>
</dbReference>
<keyword evidence="6" id="KW-0067">ATP-binding</keyword>
<dbReference type="EMBL" id="JAUTWS010000026">
    <property type="protein sequence ID" value="MDO9711279.1"/>
    <property type="molecule type" value="Genomic_DNA"/>
</dbReference>
<evidence type="ECO:0000259" key="9">
    <source>
        <dbReference type="PROSITE" id="PS50011"/>
    </source>
</evidence>
<dbReference type="Proteomes" id="UP001243009">
    <property type="component" value="Unassembled WGS sequence"/>
</dbReference>
<dbReference type="SUPFAM" id="SSF56112">
    <property type="entry name" value="Protein kinase-like (PK-like)"/>
    <property type="match status" value="1"/>
</dbReference>
<dbReference type="Gene3D" id="1.10.510.10">
    <property type="entry name" value="Transferase(Phosphotransferase) domain 1"/>
    <property type="match status" value="1"/>
</dbReference>
<accession>A0ABT9E534</accession>
<feature type="domain" description="Protein kinase" evidence="9">
    <location>
        <begin position="15"/>
        <end position="268"/>
    </location>
</feature>